<dbReference type="Gene3D" id="2.40.30.170">
    <property type="match status" value="1"/>
</dbReference>
<evidence type="ECO:0000259" key="3">
    <source>
        <dbReference type="Pfam" id="PF25876"/>
    </source>
</evidence>
<dbReference type="SUPFAM" id="SSF111369">
    <property type="entry name" value="HlyD-like secretion proteins"/>
    <property type="match status" value="1"/>
</dbReference>
<dbReference type="HOGENOM" id="CLU_018816_1_0_6"/>
<evidence type="ECO:0000313" key="7">
    <source>
        <dbReference type="Proteomes" id="UP000002964"/>
    </source>
</evidence>
<feature type="domain" description="Multidrug resistance protein MdtA-like alpha-helical hairpin" evidence="3">
    <location>
        <begin position="177"/>
        <end position="237"/>
    </location>
</feature>
<dbReference type="Pfam" id="PF25989">
    <property type="entry name" value="YknX_C"/>
    <property type="match status" value="1"/>
</dbReference>
<dbReference type="InterPro" id="IPR006143">
    <property type="entry name" value="RND_pump_MFP"/>
</dbReference>
<dbReference type="Pfam" id="PF25917">
    <property type="entry name" value="BSH_RND"/>
    <property type="match status" value="1"/>
</dbReference>
<feature type="domain" description="YknX-like C-terminal permuted SH3-like" evidence="5">
    <location>
        <begin position="369"/>
        <end position="437"/>
    </location>
</feature>
<keyword evidence="2" id="KW-0175">Coiled coil</keyword>
<dbReference type="EMBL" id="JH603164">
    <property type="protein sequence ID" value="EIC23858.1"/>
    <property type="molecule type" value="Genomic_DNA"/>
</dbReference>
<evidence type="ECO:0000259" key="4">
    <source>
        <dbReference type="Pfam" id="PF25917"/>
    </source>
</evidence>
<evidence type="ECO:0000256" key="1">
    <source>
        <dbReference type="ARBA" id="ARBA00009477"/>
    </source>
</evidence>
<feature type="coiled-coil region" evidence="2">
    <location>
        <begin position="182"/>
        <end position="233"/>
    </location>
</feature>
<dbReference type="Pfam" id="PF25876">
    <property type="entry name" value="HH_MFP_RND"/>
    <property type="match status" value="1"/>
</dbReference>
<dbReference type="InterPro" id="IPR058637">
    <property type="entry name" value="YknX-like_C"/>
</dbReference>
<evidence type="ECO:0000256" key="2">
    <source>
        <dbReference type="SAM" id="Coils"/>
    </source>
</evidence>
<evidence type="ECO:0000259" key="5">
    <source>
        <dbReference type="Pfam" id="PF25989"/>
    </source>
</evidence>
<dbReference type="Gene3D" id="1.10.287.470">
    <property type="entry name" value="Helix hairpin bin"/>
    <property type="match status" value="1"/>
</dbReference>
<dbReference type="STRING" id="631362.Thi970DRAFT_00373"/>
<dbReference type="NCBIfam" id="TIGR01730">
    <property type="entry name" value="RND_mfp"/>
    <property type="match status" value="1"/>
</dbReference>
<keyword evidence="7" id="KW-1185">Reference proteome</keyword>
<dbReference type="eggNOG" id="COG0845">
    <property type="taxonomic scope" value="Bacteria"/>
</dbReference>
<dbReference type="Gene3D" id="2.40.50.100">
    <property type="match status" value="1"/>
</dbReference>
<gene>
    <name evidence="6" type="ORF">Thi970DRAFT_00373</name>
</gene>
<accession>H8YW67</accession>
<name>H8YW67_9GAMM</name>
<reference evidence="6 7" key="2">
    <citation type="submission" date="2011-11" db="EMBL/GenBank/DDBJ databases">
        <authorList>
            <consortium name="US DOE Joint Genome Institute"/>
            <person name="Lucas S."/>
            <person name="Han J."/>
            <person name="Lapidus A."/>
            <person name="Cheng J.-F."/>
            <person name="Goodwin L."/>
            <person name="Pitluck S."/>
            <person name="Peters L."/>
            <person name="Ovchinnikova G."/>
            <person name="Zhang X."/>
            <person name="Detter J.C."/>
            <person name="Han C."/>
            <person name="Tapia R."/>
            <person name="Land M."/>
            <person name="Hauser L."/>
            <person name="Kyrpides N."/>
            <person name="Ivanova N."/>
            <person name="Pagani I."/>
            <person name="Vogl K."/>
            <person name="Liu Z."/>
            <person name="Overmann J."/>
            <person name="Frigaard N.-U."/>
            <person name="Bryant D."/>
            <person name="Woyke T."/>
        </authorList>
    </citation>
    <scope>NUCLEOTIDE SEQUENCE [LARGE SCALE GENOMIC DNA]</scope>
    <source>
        <strain evidence="6 7">970</strain>
    </source>
</reference>
<reference evidence="7" key="1">
    <citation type="submission" date="2011-06" db="EMBL/GenBank/DDBJ databases">
        <authorList>
            <consortium name="US DOE Joint Genome Institute (JGI-PGF)"/>
            <person name="Lucas S."/>
            <person name="Han J."/>
            <person name="Lapidus A."/>
            <person name="Cheng J.-F."/>
            <person name="Goodwin L."/>
            <person name="Pitluck S."/>
            <person name="Peters L."/>
            <person name="Land M.L."/>
            <person name="Hauser L."/>
            <person name="Vogl K."/>
            <person name="Liu Z."/>
            <person name="Overmann J."/>
            <person name="Frigaard N.-U."/>
            <person name="Bryant D.A."/>
            <person name="Woyke T.J."/>
        </authorList>
    </citation>
    <scope>NUCLEOTIDE SEQUENCE [LARGE SCALE GENOMIC DNA]</scope>
    <source>
        <strain evidence="7">970</strain>
    </source>
</reference>
<dbReference type="InterPro" id="IPR058624">
    <property type="entry name" value="MdtA-like_HH"/>
</dbReference>
<dbReference type="PANTHER" id="PTHR30469">
    <property type="entry name" value="MULTIDRUG RESISTANCE PROTEIN MDTA"/>
    <property type="match status" value="1"/>
</dbReference>
<sequence>MNSVGLNERSIIQDIRNQEAEEIALTKLSLVVFQLCRNTSNAGRGIHARADHTMMLSSGYPRLATSYEMTIMVSVASTHRMRAFSIPLLSLVFAGLLGACSGGEEPPPLTGPRPVKTLVVAGADGEGAGVRQFPARIDAMNKAELAFRVPGTIAELPVKEGDQVEPGQLLAALDPTDYDITLKDAQASFERARKDFERATELEKDGFISRTDFDAKEAEFKNAEAGLARAQQDLDYTKLTASFAGTVAARYVQRFEEVQAKQPVLALHDTGVLEVKIDVPETVILGLRPSQTGRMEPGRVPVFAELDSRPGERFDLTLSEIGTRADPQTQTFEVTFTMPAPKAFRVLPGMTATVTADLSGVAAAAPVQLLPASAVTADEALGPFVWVVDETNMTVRRNPVQVGALRGGLIEIVGGLEPGTRVVVAGVGQLAEGMKVRLLPEREEAAPRPEEAPTQ</sequence>
<evidence type="ECO:0000313" key="6">
    <source>
        <dbReference type="EMBL" id="EIC23858.1"/>
    </source>
</evidence>
<dbReference type="GO" id="GO:1990281">
    <property type="term" value="C:efflux pump complex"/>
    <property type="evidence" value="ECO:0007669"/>
    <property type="project" value="TreeGrafter"/>
</dbReference>
<dbReference type="Proteomes" id="UP000002964">
    <property type="component" value="Unassembled WGS sequence"/>
</dbReference>
<dbReference type="GO" id="GO:0015562">
    <property type="term" value="F:efflux transmembrane transporter activity"/>
    <property type="evidence" value="ECO:0007669"/>
    <property type="project" value="TreeGrafter"/>
</dbReference>
<dbReference type="Gene3D" id="2.40.420.20">
    <property type="match status" value="1"/>
</dbReference>
<organism evidence="6 7">
    <name type="scientific">Thiorhodovibrio frisius</name>
    <dbReference type="NCBI Taxonomy" id="631362"/>
    <lineage>
        <taxon>Bacteria</taxon>
        <taxon>Pseudomonadati</taxon>
        <taxon>Pseudomonadota</taxon>
        <taxon>Gammaproteobacteria</taxon>
        <taxon>Chromatiales</taxon>
        <taxon>Chromatiaceae</taxon>
        <taxon>Thiorhodovibrio</taxon>
    </lineage>
</organism>
<comment type="similarity">
    <text evidence="1">Belongs to the membrane fusion protein (MFP) (TC 8.A.1) family.</text>
</comment>
<dbReference type="InterPro" id="IPR058625">
    <property type="entry name" value="MdtA-like_BSH"/>
</dbReference>
<dbReference type="PANTHER" id="PTHR30469:SF20">
    <property type="entry name" value="EFFLUX RND TRANSPORTER PERIPLASMIC ADAPTOR SUBUNIT"/>
    <property type="match status" value="1"/>
</dbReference>
<dbReference type="AlphaFoldDB" id="H8YW67"/>
<feature type="domain" description="Multidrug resistance protein MdtA-like barrel-sandwich hybrid" evidence="4">
    <location>
        <begin position="141"/>
        <end position="263"/>
    </location>
</feature>
<proteinExistence type="inferred from homology"/>
<protein>
    <submittedName>
        <fullName evidence="6">RND family efflux transporter, MFP subunit</fullName>
    </submittedName>
</protein>